<keyword evidence="1" id="KW-0732">Signal</keyword>
<dbReference type="PANTHER" id="PTHR35936">
    <property type="entry name" value="MEMBRANE-BOUND LYTIC MUREIN TRANSGLYCOSYLASE F"/>
    <property type="match status" value="1"/>
</dbReference>
<dbReference type="SUPFAM" id="SSF53850">
    <property type="entry name" value="Periplasmic binding protein-like II"/>
    <property type="match status" value="1"/>
</dbReference>
<evidence type="ECO:0000259" key="2">
    <source>
        <dbReference type="SMART" id="SM00062"/>
    </source>
</evidence>
<proteinExistence type="predicted"/>
<dbReference type="Gene3D" id="3.40.190.10">
    <property type="entry name" value="Periplasmic binding protein-like II"/>
    <property type="match status" value="2"/>
</dbReference>
<reference evidence="3 4" key="1">
    <citation type="submission" date="2019-10" db="EMBL/GenBank/DDBJ databases">
        <title>Complete genome sequence of Variovorax paradoxus 5C-2.</title>
        <authorList>
            <person name="Gogoleva N.E."/>
            <person name="Balkin A.S."/>
        </authorList>
    </citation>
    <scope>NUCLEOTIDE SEQUENCE [LARGE SCALE GENOMIC DNA]</scope>
    <source>
        <strain evidence="3 4">5C-2</strain>
    </source>
</reference>
<sequence length="244" mass="26270">MNTKIAREIAPKGVLRASINLGNPVLASRPDPNSDPRGVSLDLARAFAGRLGLALQPIVVDSAGRSVELVARGEADIGFFALDPDRANQIRFTTPYVLIQGSYLVRESSPLQAMDEVDRPGHRVVVGRGSAYDLYLSRGLQQAMIERAKTSPTVVDEFLRIDADVAAGVRQQLEADTQRIPGLRLLPGNFMTIQQAMGVPADRSDETLAAVQQFVEDMKADGFVARALKRHGIAGAQVAPTSTL</sequence>
<accession>A0A5Q0M9I6</accession>
<evidence type="ECO:0000256" key="1">
    <source>
        <dbReference type="ARBA" id="ARBA00022729"/>
    </source>
</evidence>
<dbReference type="EMBL" id="CP045644">
    <property type="protein sequence ID" value="QFZ85185.1"/>
    <property type="molecule type" value="Genomic_DNA"/>
</dbReference>
<protein>
    <submittedName>
        <fullName evidence="3">Transporter substrate-binding domain-containing protein</fullName>
    </submittedName>
</protein>
<dbReference type="AlphaFoldDB" id="A0A5Q0M9I6"/>
<name>A0A5Q0M9I6_VARPD</name>
<evidence type="ECO:0000313" key="3">
    <source>
        <dbReference type="EMBL" id="QFZ85185.1"/>
    </source>
</evidence>
<dbReference type="Pfam" id="PF00497">
    <property type="entry name" value="SBP_bac_3"/>
    <property type="match status" value="1"/>
</dbReference>
<gene>
    <name evidence="3" type="ORF">GFK26_21695</name>
</gene>
<dbReference type="RefSeq" id="WP_153283803.1">
    <property type="nucleotide sequence ID" value="NZ_CP045644.1"/>
</dbReference>
<dbReference type="PANTHER" id="PTHR35936:SF17">
    <property type="entry name" value="ARGININE-BINDING EXTRACELLULAR PROTEIN ARTP"/>
    <property type="match status" value="1"/>
</dbReference>
<dbReference type="InterPro" id="IPR001638">
    <property type="entry name" value="Solute-binding_3/MltF_N"/>
</dbReference>
<dbReference type="Proteomes" id="UP000326780">
    <property type="component" value="Chromosome"/>
</dbReference>
<dbReference type="SMART" id="SM00062">
    <property type="entry name" value="PBPb"/>
    <property type="match status" value="1"/>
</dbReference>
<organism evidence="3 4">
    <name type="scientific">Variovorax paradoxus</name>
    <dbReference type="NCBI Taxonomy" id="34073"/>
    <lineage>
        <taxon>Bacteria</taxon>
        <taxon>Pseudomonadati</taxon>
        <taxon>Pseudomonadota</taxon>
        <taxon>Betaproteobacteria</taxon>
        <taxon>Burkholderiales</taxon>
        <taxon>Comamonadaceae</taxon>
        <taxon>Variovorax</taxon>
    </lineage>
</organism>
<feature type="domain" description="Solute-binding protein family 3/N-terminal" evidence="2">
    <location>
        <begin position="14"/>
        <end position="235"/>
    </location>
</feature>
<evidence type="ECO:0000313" key="4">
    <source>
        <dbReference type="Proteomes" id="UP000326780"/>
    </source>
</evidence>